<comment type="domain">
    <text evidence="5">Consists of three domains, a large central CORE domain and two small peripheral domains, NMPbind and LID, which undergo movements during catalysis. The LID domain closes over the site of phosphoryl transfer upon ATP binding. Assembling and dissambling the active center during each catalytic cycle provides an effective means to prevent ATP hydrolysis.</text>
</comment>
<organism evidence="8 9">
    <name type="scientific">Roseospirillum parvum</name>
    <dbReference type="NCBI Taxonomy" id="83401"/>
    <lineage>
        <taxon>Bacteria</taxon>
        <taxon>Pseudomonadati</taxon>
        <taxon>Pseudomonadota</taxon>
        <taxon>Alphaproteobacteria</taxon>
        <taxon>Rhodospirillales</taxon>
        <taxon>Rhodospirillaceae</taxon>
        <taxon>Roseospirillum</taxon>
    </lineage>
</organism>
<dbReference type="PANTHER" id="PTHR23359">
    <property type="entry name" value="NUCLEOTIDE KINASE"/>
    <property type="match status" value="1"/>
</dbReference>
<feature type="binding site" evidence="5">
    <location>
        <position position="33"/>
    </location>
    <ligand>
        <name>AMP</name>
        <dbReference type="ChEBI" id="CHEBI:456215"/>
    </ligand>
</feature>
<dbReference type="PRINTS" id="PR00094">
    <property type="entry name" value="ADENYLTKNASE"/>
</dbReference>
<comment type="subunit">
    <text evidence="5 7">Monomer.</text>
</comment>
<evidence type="ECO:0000256" key="6">
    <source>
        <dbReference type="RuleBase" id="RU003330"/>
    </source>
</evidence>
<accession>A0A1G8BJ60</accession>
<evidence type="ECO:0000256" key="1">
    <source>
        <dbReference type="ARBA" id="ARBA00022679"/>
    </source>
</evidence>
<dbReference type="AlphaFoldDB" id="A0A1G8BJ60"/>
<dbReference type="CDD" id="cd01428">
    <property type="entry name" value="ADK"/>
    <property type="match status" value="1"/>
</dbReference>
<dbReference type="InterPro" id="IPR006259">
    <property type="entry name" value="Adenyl_kin_sub"/>
</dbReference>
<keyword evidence="5" id="KW-0963">Cytoplasm</keyword>
<dbReference type="NCBIfam" id="NF001381">
    <property type="entry name" value="PRK00279.1-3"/>
    <property type="match status" value="1"/>
</dbReference>
<dbReference type="InterPro" id="IPR000850">
    <property type="entry name" value="Adenylat/UMP-CMP_kin"/>
</dbReference>
<dbReference type="EMBL" id="FNCV01000006">
    <property type="protein sequence ID" value="SDH33103.1"/>
    <property type="molecule type" value="Genomic_DNA"/>
</dbReference>
<proteinExistence type="inferred from homology"/>
<feature type="binding site" evidence="5">
    <location>
        <position position="138"/>
    </location>
    <ligand>
        <name>AMP</name>
        <dbReference type="ChEBI" id="CHEBI:456215"/>
    </ligand>
</feature>
<dbReference type="NCBIfam" id="NF011105">
    <property type="entry name" value="PRK14532.1"/>
    <property type="match status" value="1"/>
</dbReference>
<name>A0A1G8BJ60_9PROT</name>
<comment type="similarity">
    <text evidence="5 6">Belongs to the adenylate kinase family.</text>
</comment>
<dbReference type="UniPathway" id="UPA00588">
    <property type="reaction ID" value="UER00649"/>
</dbReference>
<dbReference type="InterPro" id="IPR033690">
    <property type="entry name" value="Adenylat_kinase_CS"/>
</dbReference>
<evidence type="ECO:0000256" key="7">
    <source>
        <dbReference type="RuleBase" id="RU003331"/>
    </source>
</evidence>
<dbReference type="PROSITE" id="PS00113">
    <property type="entry name" value="ADENYLATE_KINASE"/>
    <property type="match status" value="1"/>
</dbReference>
<dbReference type="GO" id="GO:0005737">
    <property type="term" value="C:cytoplasm"/>
    <property type="evidence" value="ECO:0007669"/>
    <property type="project" value="UniProtKB-SubCell"/>
</dbReference>
<feature type="binding site" evidence="5">
    <location>
        <begin position="87"/>
        <end position="90"/>
    </location>
    <ligand>
        <name>AMP</name>
        <dbReference type="ChEBI" id="CHEBI:456215"/>
    </ligand>
</feature>
<comment type="subcellular location">
    <subcellularLocation>
        <location evidence="5 7">Cytoplasm</location>
    </subcellularLocation>
</comment>
<evidence type="ECO:0000256" key="2">
    <source>
        <dbReference type="ARBA" id="ARBA00022727"/>
    </source>
</evidence>
<gene>
    <name evidence="5" type="primary">adk</name>
    <name evidence="8" type="ORF">SAMN05421742_10648</name>
</gene>
<dbReference type="NCBIfam" id="NF011104">
    <property type="entry name" value="PRK14531.1"/>
    <property type="match status" value="1"/>
</dbReference>
<comment type="caution">
    <text evidence="5">Lacks conserved residue(s) required for the propagation of feature annotation.</text>
</comment>
<dbReference type="InterPro" id="IPR027417">
    <property type="entry name" value="P-loop_NTPase"/>
</dbReference>
<dbReference type="EC" id="2.7.4.3" evidence="5 7"/>
<keyword evidence="5 7" id="KW-0067">ATP-binding</keyword>
<reference evidence="9" key="1">
    <citation type="submission" date="2016-10" db="EMBL/GenBank/DDBJ databases">
        <authorList>
            <person name="Varghese N."/>
            <person name="Submissions S."/>
        </authorList>
    </citation>
    <scope>NUCLEOTIDE SEQUENCE [LARGE SCALE GENOMIC DNA]</scope>
    <source>
        <strain evidence="9">930I</strain>
    </source>
</reference>
<protein>
    <recommendedName>
        <fullName evidence="5 7">Adenylate kinase</fullName>
        <shortName evidence="5">AK</shortName>
        <ecNumber evidence="5 7">2.7.4.3</ecNumber>
    </recommendedName>
    <alternativeName>
        <fullName evidence="5">ATP-AMP transphosphorylase</fullName>
    </alternativeName>
    <alternativeName>
        <fullName evidence="5">ATP:AMP phosphotransferase</fullName>
    </alternativeName>
    <alternativeName>
        <fullName evidence="5">Adenylate monophosphate kinase</fullName>
    </alternativeName>
</protein>
<dbReference type="HAMAP" id="MF_00235">
    <property type="entry name" value="Adenylate_kinase_Adk"/>
    <property type="match status" value="1"/>
</dbReference>
<dbReference type="GO" id="GO:0044209">
    <property type="term" value="P:AMP salvage"/>
    <property type="evidence" value="ECO:0007669"/>
    <property type="project" value="UniProtKB-UniRule"/>
</dbReference>
<feature type="binding site" evidence="5">
    <location>
        <position position="94"/>
    </location>
    <ligand>
        <name>AMP</name>
        <dbReference type="ChEBI" id="CHEBI:456215"/>
    </ligand>
</feature>
<feature type="binding site" evidence="5">
    <location>
        <position position="149"/>
    </location>
    <ligand>
        <name>AMP</name>
        <dbReference type="ChEBI" id="CHEBI:456215"/>
    </ligand>
</feature>
<dbReference type="STRING" id="83401.SAMN05421742_10648"/>
<dbReference type="GO" id="GO:0004017">
    <property type="term" value="F:AMP kinase activity"/>
    <property type="evidence" value="ECO:0007669"/>
    <property type="project" value="UniProtKB-UniRule"/>
</dbReference>
<feature type="binding site" evidence="5">
    <location>
        <position position="177"/>
    </location>
    <ligand>
        <name>ATP</name>
        <dbReference type="ChEBI" id="CHEBI:30616"/>
    </ligand>
</feature>
<dbReference type="OrthoDB" id="9805030at2"/>
<feature type="binding site" evidence="5">
    <location>
        <begin position="59"/>
        <end position="61"/>
    </location>
    <ligand>
        <name>AMP</name>
        <dbReference type="ChEBI" id="CHEBI:456215"/>
    </ligand>
</feature>
<dbReference type="GO" id="GO:0005524">
    <property type="term" value="F:ATP binding"/>
    <property type="evidence" value="ECO:0007669"/>
    <property type="project" value="UniProtKB-UniRule"/>
</dbReference>
<dbReference type="NCBIfam" id="NF011100">
    <property type="entry name" value="PRK14527.1"/>
    <property type="match status" value="1"/>
</dbReference>
<keyword evidence="3 5" id="KW-0547">Nucleotide-binding</keyword>
<comment type="pathway">
    <text evidence="5">Purine metabolism; AMP biosynthesis via salvage pathway; AMP from ADP: step 1/1.</text>
</comment>
<feature type="binding site" evidence="5">
    <location>
        <position position="129"/>
    </location>
    <ligand>
        <name>ATP</name>
        <dbReference type="ChEBI" id="CHEBI:30616"/>
    </ligand>
</feature>
<dbReference type="Pfam" id="PF00406">
    <property type="entry name" value="ADK"/>
    <property type="match status" value="1"/>
</dbReference>
<evidence type="ECO:0000256" key="4">
    <source>
        <dbReference type="ARBA" id="ARBA00022777"/>
    </source>
</evidence>
<dbReference type="RefSeq" id="WP_092619295.1">
    <property type="nucleotide sequence ID" value="NZ_FNCV01000006.1"/>
</dbReference>
<keyword evidence="1 5" id="KW-0808">Transferase</keyword>
<feature type="binding site" evidence="5">
    <location>
        <begin position="12"/>
        <end position="17"/>
    </location>
    <ligand>
        <name>ATP</name>
        <dbReference type="ChEBI" id="CHEBI:30616"/>
    </ligand>
</feature>
<evidence type="ECO:0000256" key="3">
    <source>
        <dbReference type="ARBA" id="ARBA00022741"/>
    </source>
</evidence>
<dbReference type="Proteomes" id="UP000217076">
    <property type="component" value="Unassembled WGS sequence"/>
</dbReference>
<feature type="binding site" evidence="5">
    <location>
        <position position="38"/>
    </location>
    <ligand>
        <name>AMP</name>
        <dbReference type="ChEBI" id="CHEBI:456215"/>
    </ligand>
</feature>
<keyword evidence="2 5" id="KW-0545">Nucleotide biosynthesis</keyword>
<comment type="function">
    <text evidence="5">Catalyzes the reversible transfer of the terminal phosphate group between ATP and AMP. Plays an important role in cellular energy homeostasis and in adenine nucleotide metabolism.</text>
</comment>
<sequence>MSKRLILIGPPGGGKGTQAKRLEATHGLKHLSTGDMLRAEVAAGSELGSQAKALMDEGKLVPDDLIVAMIAGRIEQPDCADGFILDGFPRTVPQAEALDTMLAQRGVALDAVIKLDVPDGILIDRIRTRIAESGGNARADDNEETLAKRLKVYHEQTAPVLPYYQGKGLLTVLDGNRAMDAVTADLESTLGL</sequence>
<dbReference type="SUPFAM" id="SSF52540">
    <property type="entry name" value="P-loop containing nucleoside triphosphate hydrolases"/>
    <property type="match status" value="1"/>
</dbReference>
<keyword evidence="9" id="KW-1185">Reference proteome</keyword>
<keyword evidence="4 5" id="KW-0418">Kinase</keyword>
<comment type="catalytic activity">
    <reaction evidence="5 7">
        <text>AMP + ATP = 2 ADP</text>
        <dbReference type="Rhea" id="RHEA:12973"/>
        <dbReference type="ChEBI" id="CHEBI:30616"/>
        <dbReference type="ChEBI" id="CHEBI:456215"/>
        <dbReference type="ChEBI" id="CHEBI:456216"/>
        <dbReference type="EC" id="2.7.4.3"/>
    </reaction>
</comment>
<evidence type="ECO:0000256" key="5">
    <source>
        <dbReference type="HAMAP-Rule" id="MF_00235"/>
    </source>
</evidence>
<evidence type="ECO:0000313" key="8">
    <source>
        <dbReference type="EMBL" id="SDH33103.1"/>
    </source>
</evidence>
<dbReference type="Gene3D" id="3.40.50.300">
    <property type="entry name" value="P-loop containing nucleotide triphosphate hydrolases"/>
    <property type="match status" value="1"/>
</dbReference>
<dbReference type="NCBIfam" id="TIGR01351">
    <property type="entry name" value="adk"/>
    <property type="match status" value="1"/>
</dbReference>
<feature type="region of interest" description="NMP" evidence="5">
    <location>
        <begin position="32"/>
        <end position="61"/>
    </location>
</feature>
<evidence type="ECO:0000313" key="9">
    <source>
        <dbReference type="Proteomes" id="UP000217076"/>
    </source>
</evidence>